<keyword evidence="2" id="KW-1185">Reference proteome</keyword>
<evidence type="ECO:0000313" key="1">
    <source>
        <dbReference type="EMBL" id="TDD03723.1"/>
    </source>
</evidence>
<dbReference type="Proteomes" id="UP000295258">
    <property type="component" value="Unassembled WGS sequence"/>
</dbReference>
<organism evidence="1 2">
    <name type="scientific">Nonomuraea deserti</name>
    <dbReference type="NCBI Taxonomy" id="1848322"/>
    <lineage>
        <taxon>Bacteria</taxon>
        <taxon>Bacillati</taxon>
        <taxon>Actinomycetota</taxon>
        <taxon>Actinomycetes</taxon>
        <taxon>Streptosporangiales</taxon>
        <taxon>Streptosporangiaceae</taxon>
        <taxon>Nonomuraea</taxon>
    </lineage>
</organism>
<dbReference type="EMBL" id="SMKO01000052">
    <property type="protein sequence ID" value="TDD03723.1"/>
    <property type="molecule type" value="Genomic_DNA"/>
</dbReference>
<reference evidence="1 2" key="1">
    <citation type="submission" date="2019-03" db="EMBL/GenBank/DDBJ databases">
        <title>Draft genome sequences of novel Actinobacteria.</title>
        <authorList>
            <person name="Sahin N."/>
            <person name="Ay H."/>
            <person name="Saygin H."/>
        </authorList>
    </citation>
    <scope>NUCLEOTIDE SEQUENCE [LARGE SCALE GENOMIC DNA]</scope>
    <source>
        <strain evidence="1 2">KC310</strain>
    </source>
</reference>
<protein>
    <submittedName>
        <fullName evidence="1">Uncharacterized protein</fullName>
    </submittedName>
</protein>
<name>A0A4R4VLA6_9ACTN</name>
<dbReference type="AlphaFoldDB" id="A0A4R4VLA6"/>
<proteinExistence type="predicted"/>
<sequence>MDEPPAGVVAEEHRDQREALAHLLLRLSERHKADHETYHVARDLVAWCHDHVRELARVGKDYGLDLDPSPAGDTTLMELVREKAGEWLGRRPEPSLLLLADFRHLNRVASGVSLDWELLAQAAQGARRKDLLALAQRCHPDTLRQVRWANARLKDSATQALVS</sequence>
<accession>A0A4R4VLA6</accession>
<gene>
    <name evidence="1" type="ORF">E1292_20490</name>
</gene>
<evidence type="ECO:0000313" key="2">
    <source>
        <dbReference type="Proteomes" id="UP000295258"/>
    </source>
</evidence>
<comment type="caution">
    <text evidence="1">The sequence shown here is derived from an EMBL/GenBank/DDBJ whole genome shotgun (WGS) entry which is preliminary data.</text>
</comment>